<dbReference type="SUPFAM" id="SSF52540">
    <property type="entry name" value="P-loop containing nucleoside triphosphate hydrolases"/>
    <property type="match status" value="1"/>
</dbReference>
<keyword evidence="2" id="KW-0418">Kinase</keyword>
<comment type="caution">
    <text evidence="2">The sequence shown here is derived from an EMBL/GenBank/DDBJ whole genome shotgun (WGS) entry which is preliminary data.</text>
</comment>
<evidence type="ECO:0000313" key="2">
    <source>
        <dbReference type="EMBL" id="MCP9549471.1"/>
    </source>
</evidence>
<evidence type="ECO:0000313" key="3">
    <source>
        <dbReference type="Proteomes" id="UP001205506"/>
    </source>
</evidence>
<dbReference type="AlphaFoldDB" id="A0AAW5ID43"/>
<evidence type="ECO:0000259" key="1">
    <source>
        <dbReference type="PROSITE" id="PS50052"/>
    </source>
</evidence>
<accession>A0AAW5ID43</accession>
<dbReference type="Proteomes" id="UP001205506">
    <property type="component" value="Unassembled WGS sequence"/>
</dbReference>
<dbReference type="PROSITE" id="PS50052">
    <property type="entry name" value="GUANYLATE_KINASE_2"/>
    <property type="match status" value="1"/>
</dbReference>
<dbReference type="InterPro" id="IPR008144">
    <property type="entry name" value="Guanylate_kin-like_dom"/>
</dbReference>
<dbReference type="RefSeq" id="WP_254969965.1">
    <property type="nucleotide sequence ID" value="NZ_JANDWU010000012.1"/>
</dbReference>
<dbReference type="SMART" id="SM00072">
    <property type="entry name" value="GuKc"/>
    <property type="match status" value="1"/>
</dbReference>
<keyword evidence="2" id="KW-0808">Transferase</keyword>
<dbReference type="EMBL" id="JANDWU010000012">
    <property type="protein sequence ID" value="MCP9549471.1"/>
    <property type="molecule type" value="Genomic_DNA"/>
</dbReference>
<dbReference type="Pfam" id="PF00625">
    <property type="entry name" value="Guanylate_kin"/>
    <property type="match status" value="1"/>
</dbReference>
<proteinExistence type="predicted"/>
<dbReference type="InterPro" id="IPR027417">
    <property type="entry name" value="P-loop_NTPase"/>
</dbReference>
<dbReference type="GO" id="GO:0016301">
    <property type="term" value="F:kinase activity"/>
    <property type="evidence" value="ECO:0007669"/>
    <property type="project" value="UniProtKB-KW"/>
</dbReference>
<protein>
    <submittedName>
        <fullName evidence="2">Guanylate kinase</fullName>
    </submittedName>
</protein>
<organism evidence="2 3">
    <name type="scientific">Segatella copri</name>
    <dbReference type="NCBI Taxonomy" id="165179"/>
    <lineage>
        <taxon>Bacteria</taxon>
        <taxon>Pseudomonadati</taxon>
        <taxon>Bacteroidota</taxon>
        <taxon>Bacteroidia</taxon>
        <taxon>Bacteroidales</taxon>
        <taxon>Prevotellaceae</taxon>
        <taxon>Segatella</taxon>
    </lineage>
</organism>
<dbReference type="Gene3D" id="3.40.50.300">
    <property type="entry name" value="P-loop containing nucleotide triphosphate hydrolases"/>
    <property type="match status" value="1"/>
</dbReference>
<dbReference type="InterPro" id="IPR008145">
    <property type="entry name" value="GK/Ca_channel_bsu"/>
</dbReference>
<gene>
    <name evidence="2" type="ORF">NNC68_08285</name>
</gene>
<name>A0AAW5ID43_9BACT</name>
<sequence length="179" mass="20914">MSANIIAIVGDSGSGKTYASLYLQEHFGWNAIVSYTTRPKRKYEKNGREHWFVSDKDMPSKSNMCAYTQFGGFHYWTEWNQFQALFNSVYVIDEKGLIDLCSKEQTPIRFNLITVKIKRPNKEGIEKDRMERDKERTNLADEFYDYVVENNGSLEQYCEKLNLLATDITNKYSNGSRNR</sequence>
<feature type="domain" description="Guanylate kinase-like" evidence="1">
    <location>
        <begin position="3"/>
        <end position="179"/>
    </location>
</feature>
<reference evidence="2" key="1">
    <citation type="submission" date="2022-07" db="EMBL/GenBank/DDBJ databases">
        <title>Prevotella copri.</title>
        <authorList>
            <person name="Yang C."/>
        </authorList>
    </citation>
    <scope>NUCLEOTIDE SEQUENCE</scope>
    <source>
        <strain evidence="2">HF1805</strain>
    </source>
</reference>